<dbReference type="AlphaFoldDB" id="A0A2S9YX53"/>
<evidence type="ECO:0000256" key="1">
    <source>
        <dbReference type="SAM" id="SignalP"/>
    </source>
</evidence>
<evidence type="ECO:0000313" key="3">
    <source>
        <dbReference type="Proteomes" id="UP000238823"/>
    </source>
</evidence>
<dbReference type="RefSeq" id="WP_106087681.1">
    <property type="nucleotide sequence ID" value="NZ_PVNL01000014.1"/>
</dbReference>
<comment type="caution">
    <text evidence="2">The sequence shown here is derived from an EMBL/GenBank/DDBJ whole genome shotgun (WGS) entry which is preliminary data.</text>
</comment>
<sequence>MYDTRNKRKALLCIMFGGLALATAGCDTEADISTDDYAAIATDADPGDGANSADSFRGWIGYTSEEYPSLICPNSNAVRGFDCTGSYCDNVSPYCEQVGGTSVGSSYWTSYFSEEGSGYDDEGHCWGNDEWMTGVDCSGSYCDDLSLRCTKFLGSNTGNCYWSGWYSEEQSAFMAATGHYIKGMECGGSYCDNKRYRYCKMV</sequence>
<keyword evidence="1" id="KW-0732">Signal</keyword>
<evidence type="ECO:0000313" key="2">
    <source>
        <dbReference type="EMBL" id="PRQ09678.1"/>
    </source>
</evidence>
<accession>A0A2S9YX53</accession>
<feature type="signal peptide" evidence="1">
    <location>
        <begin position="1"/>
        <end position="24"/>
    </location>
</feature>
<dbReference type="PROSITE" id="PS51257">
    <property type="entry name" value="PROKAR_LIPOPROTEIN"/>
    <property type="match status" value="1"/>
</dbReference>
<dbReference type="OrthoDB" id="5513218at2"/>
<organism evidence="2 3">
    <name type="scientific">Enhygromyxa salina</name>
    <dbReference type="NCBI Taxonomy" id="215803"/>
    <lineage>
        <taxon>Bacteria</taxon>
        <taxon>Pseudomonadati</taxon>
        <taxon>Myxococcota</taxon>
        <taxon>Polyangia</taxon>
        <taxon>Nannocystales</taxon>
        <taxon>Nannocystaceae</taxon>
        <taxon>Enhygromyxa</taxon>
    </lineage>
</organism>
<feature type="chain" id="PRO_5015497885" description="Lipoprotein" evidence="1">
    <location>
        <begin position="25"/>
        <end position="202"/>
    </location>
</feature>
<reference evidence="2 3" key="1">
    <citation type="submission" date="2018-03" db="EMBL/GenBank/DDBJ databases">
        <title>Draft Genome Sequences of the Obligatory Marine Myxobacteria Enhygromyxa salina SWB007.</title>
        <authorList>
            <person name="Poehlein A."/>
            <person name="Moghaddam J.A."/>
            <person name="Harms H."/>
            <person name="Alanjari M."/>
            <person name="Koenig G.M."/>
            <person name="Daniel R."/>
            <person name="Schaeberle T.F."/>
        </authorList>
    </citation>
    <scope>NUCLEOTIDE SEQUENCE [LARGE SCALE GENOMIC DNA]</scope>
    <source>
        <strain evidence="2 3">SWB007</strain>
    </source>
</reference>
<protein>
    <recommendedName>
        <fullName evidence="4">Lipoprotein</fullName>
    </recommendedName>
</protein>
<proteinExistence type="predicted"/>
<dbReference type="Proteomes" id="UP000238823">
    <property type="component" value="Unassembled WGS sequence"/>
</dbReference>
<name>A0A2S9YX53_9BACT</name>
<evidence type="ECO:0008006" key="4">
    <source>
        <dbReference type="Google" id="ProtNLM"/>
    </source>
</evidence>
<dbReference type="EMBL" id="PVNL01000014">
    <property type="protein sequence ID" value="PRQ09678.1"/>
    <property type="molecule type" value="Genomic_DNA"/>
</dbReference>
<gene>
    <name evidence="2" type="ORF">ENSA7_05940</name>
</gene>